<evidence type="ECO:0000256" key="1">
    <source>
        <dbReference type="ARBA" id="ARBA00022723"/>
    </source>
</evidence>
<dbReference type="CDD" id="cd01784">
    <property type="entry name" value="RA_RASSF2_like"/>
    <property type="match status" value="1"/>
</dbReference>
<evidence type="ECO:0000256" key="3">
    <source>
        <dbReference type="ARBA" id="ARBA00023038"/>
    </source>
</evidence>
<organism evidence="8 9">
    <name type="scientific">Limulus polyphemus</name>
    <name type="common">Atlantic horseshoe crab</name>
    <dbReference type="NCBI Taxonomy" id="6850"/>
    <lineage>
        <taxon>Eukaryota</taxon>
        <taxon>Metazoa</taxon>
        <taxon>Ecdysozoa</taxon>
        <taxon>Arthropoda</taxon>
        <taxon>Chelicerata</taxon>
        <taxon>Merostomata</taxon>
        <taxon>Xiphosura</taxon>
        <taxon>Limulidae</taxon>
        <taxon>Limulus</taxon>
    </lineage>
</organism>
<dbReference type="SMART" id="SM00132">
    <property type="entry name" value="LIM"/>
    <property type="match status" value="1"/>
</dbReference>
<keyword evidence="8" id="KW-1185">Reference proteome</keyword>
<dbReference type="PANTHER" id="PTHR22738">
    <property type="entry name" value="RASSF"/>
    <property type="match status" value="1"/>
</dbReference>
<dbReference type="PROSITE" id="PS00478">
    <property type="entry name" value="LIM_DOMAIN_1"/>
    <property type="match status" value="1"/>
</dbReference>
<evidence type="ECO:0000259" key="5">
    <source>
        <dbReference type="PROSITE" id="PS50023"/>
    </source>
</evidence>
<dbReference type="GeneID" id="106470901"/>
<dbReference type="Gene3D" id="3.10.20.90">
    <property type="entry name" value="Phosphatidylinositol 3-kinase Catalytic Subunit, Chain A, domain 1"/>
    <property type="match status" value="1"/>
</dbReference>
<gene>
    <name evidence="9" type="primary">LOC106470901</name>
</gene>
<dbReference type="InterPro" id="IPR000159">
    <property type="entry name" value="RA_dom"/>
</dbReference>
<evidence type="ECO:0000259" key="6">
    <source>
        <dbReference type="PROSITE" id="PS50200"/>
    </source>
</evidence>
<evidence type="ECO:0000256" key="2">
    <source>
        <dbReference type="ARBA" id="ARBA00022833"/>
    </source>
</evidence>
<dbReference type="PROSITE" id="PS50200">
    <property type="entry name" value="RA"/>
    <property type="match status" value="1"/>
</dbReference>
<dbReference type="InterPro" id="IPR011524">
    <property type="entry name" value="SARAH_dom"/>
</dbReference>
<dbReference type="CDD" id="cd21886">
    <property type="entry name" value="SARAH_RASSF2-like"/>
    <property type="match status" value="1"/>
</dbReference>
<dbReference type="Proteomes" id="UP000694941">
    <property type="component" value="Unplaced"/>
</dbReference>
<dbReference type="Gene3D" id="2.10.110.10">
    <property type="entry name" value="Cysteine Rich Protein"/>
    <property type="match status" value="1"/>
</dbReference>
<dbReference type="InterPro" id="IPR001781">
    <property type="entry name" value="Znf_LIM"/>
</dbReference>
<proteinExistence type="predicted"/>
<evidence type="ECO:0000313" key="8">
    <source>
        <dbReference type="Proteomes" id="UP000694941"/>
    </source>
</evidence>
<evidence type="ECO:0000313" key="9">
    <source>
        <dbReference type="RefSeq" id="XP_013786935.1"/>
    </source>
</evidence>
<dbReference type="PANTHER" id="PTHR22738:SF15">
    <property type="entry name" value="LD40758P"/>
    <property type="match status" value="1"/>
</dbReference>
<dbReference type="InterPro" id="IPR029071">
    <property type="entry name" value="Ubiquitin-like_domsf"/>
</dbReference>
<dbReference type="Pfam" id="PF00788">
    <property type="entry name" value="RA"/>
    <property type="match status" value="1"/>
</dbReference>
<dbReference type="InterPro" id="IPR033614">
    <property type="entry name" value="RASSF1-6"/>
</dbReference>
<protein>
    <submittedName>
        <fullName evidence="9">Ras association domain-containing protein 2-like isoform X1</fullName>
    </submittedName>
</protein>
<evidence type="ECO:0000259" key="7">
    <source>
        <dbReference type="PROSITE" id="PS50951"/>
    </source>
</evidence>
<sequence>MWNCHKCGKPVYFAERLISVGYDWHPECLRCEECGKRLRPGQHLEHKGVPYCHIPCYSALFGPALFGHGSRVESHSSFGQVENKQGMCVSRTHLQAKLRIYNNFYEGRSGEIRSRERNGRLILEGTLRISWGVSKAIHLKEDHDDRMPVRKRKSFRHSDGNENLSQKMDDLLDLVGSDNFDWLNNMSDKVNRDFSEVLKNLPHKAPLQFSDMSNDDKESLSSEIGRVYKTLPAGLMKETKLNHGSGESDGSTESNNLRTDLNDLLLDTELENVPLRRNLKSSRAKIRRRCSINGHFYNRETSVFKPSYGTVTTVWVTSLVTTPEVINMLLDKFKVENSSDDFALFIVRDTGECRQIQDQEYPLLTRVMLGPNEDVAKIFIMNKSQTKEISSEVAQYLNLSEVELKAFIRKFNEEEERGIQRIKKKYEEIQRYIKLRLKELEKFSLG</sequence>
<dbReference type="Pfam" id="PF00412">
    <property type="entry name" value="LIM"/>
    <property type="match status" value="1"/>
</dbReference>
<reference evidence="9" key="1">
    <citation type="submission" date="2025-08" db="UniProtKB">
        <authorList>
            <consortium name="RefSeq"/>
        </authorList>
    </citation>
    <scope>IDENTIFICATION</scope>
    <source>
        <tissue evidence="9">Muscle</tissue>
    </source>
</reference>
<dbReference type="SUPFAM" id="SSF57716">
    <property type="entry name" value="Glucocorticoid receptor-like (DNA-binding domain)"/>
    <property type="match status" value="2"/>
</dbReference>
<feature type="domain" description="SARAH" evidence="7">
    <location>
        <begin position="393"/>
        <end position="440"/>
    </location>
</feature>
<keyword evidence="1 4" id="KW-0479">Metal-binding</keyword>
<dbReference type="RefSeq" id="XP_013786935.1">
    <property type="nucleotide sequence ID" value="XM_013931481.2"/>
</dbReference>
<feature type="domain" description="LIM zinc-binding" evidence="5">
    <location>
        <begin position="2"/>
        <end position="63"/>
    </location>
</feature>
<dbReference type="SMART" id="SM00314">
    <property type="entry name" value="RA"/>
    <property type="match status" value="1"/>
</dbReference>
<accession>A0ABM1BQX9</accession>
<keyword evidence="3 4" id="KW-0440">LIM domain</keyword>
<dbReference type="Pfam" id="PF16517">
    <property type="entry name" value="Nore1-SARAH"/>
    <property type="match status" value="1"/>
</dbReference>
<dbReference type="SUPFAM" id="SSF54236">
    <property type="entry name" value="Ubiquitin-like"/>
    <property type="match status" value="1"/>
</dbReference>
<dbReference type="PROSITE" id="PS50951">
    <property type="entry name" value="SARAH"/>
    <property type="match status" value="1"/>
</dbReference>
<keyword evidence="2 4" id="KW-0862">Zinc</keyword>
<name>A0ABM1BQX9_LIMPO</name>
<feature type="domain" description="Ras-associating" evidence="6">
    <location>
        <begin position="297"/>
        <end position="385"/>
    </location>
</feature>
<dbReference type="CDD" id="cd09401">
    <property type="entry name" value="LIM_TLP_like"/>
    <property type="match status" value="1"/>
</dbReference>
<dbReference type="PROSITE" id="PS50023">
    <property type="entry name" value="LIM_DOMAIN_2"/>
    <property type="match status" value="1"/>
</dbReference>
<evidence type="ECO:0000256" key="4">
    <source>
        <dbReference type="PROSITE-ProRule" id="PRU00125"/>
    </source>
</evidence>